<evidence type="ECO:0000313" key="3">
    <source>
        <dbReference type="EMBL" id="VDP65603.1"/>
    </source>
</evidence>
<evidence type="ECO:0000256" key="1">
    <source>
        <dbReference type="SAM" id="Coils"/>
    </source>
</evidence>
<proteinExistence type="predicted"/>
<feature type="compositionally biased region" description="Polar residues" evidence="2">
    <location>
        <begin position="487"/>
        <end position="499"/>
    </location>
</feature>
<gene>
    <name evidence="3" type="ORF">ECPE_LOCUS2157</name>
</gene>
<keyword evidence="4" id="KW-1185">Reference proteome</keyword>
<sequence>MLDGTYALDYLQTMLISTQYRCQILQVKRSEEALNVQKLAETEARIEVDRRMNLLATLTRESANKDAMLRQLDAALGRLTAGWQRREQQRQAEVNELRTSEQKLIRELDEARHRLDTVQTECVSFKFCILFSSHEEQLKQQRGEWTQKLMDLQTECTKLQRNIHTAESNTRELRDQLKQMDRVVAQREHELSTVRDQLMQATQKANQLQTENIQLQNSFKQQICEAQLTLKRESKLRRQELKTLHAQMKQMVEGASKDQEELQRKLNEYYDDQLRKFSTERDRQFQDELTRIQETARNELREASDHYRAELEQLRMNAQAELTRHVTEADDRLEAERRRVEWTEKQVERWRVLAREAEEARSVLASRLNELLQSRCMEAMQMLHPKPTEGLTRTRLATSWDHLNSARLNLSLDHPVQTFAASADPSPRQQQFVTQTTMQLTNSVPVSRFSGENGKSPSRLDTPARAHHSDEEPSCATVVDRSETTKTNENLENWRVTTDSSEEANESSGSQDPICV</sequence>
<evidence type="ECO:0000313" key="4">
    <source>
        <dbReference type="Proteomes" id="UP000272942"/>
    </source>
</evidence>
<name>A0A183A5C2_9TREM</name>
<reference evidence="5" key="1">
    <citation type="submission" date="2016-06" db="UniProtKB">
        <authorList>
            <consortium name="WormBaseParasite"/>
        </authorList>
    </citation>
    <scope>IDENTIFICATION</scope>
</reference>
<feature type="coiled-coil region" evidence="1">
    <location>
        <begin position="297"/>
        <end position="328"/>
    </location>
</feature>
<evidence type="ECO:0000256" key="2">
    <source>
        <dbReference type="SAM" id="MobiDB-lite"/>
    </source>
</evidence>
<organism evidence="5">
    <name type="scientific">Echinostoma caproni</name>
    <dbReference type="NCBI Taxonomy" id="27848"/>
    <lineage>
        <taxon>Eukaryota</taxon>
        <taxon>Metazoa</taxon>
        <taxon>Spiralia</taxon>
        <taxon>Lophotrochozoa</taxon>
        <taxon>Platyhelminthes</taxon>
        <taxon>Trematoda</taxon>
        <taxon>Digenea</taxon>
        <taxon>Plagiorchiida</taxon>
        <taxon>Echinostomata</taxon>
        <taxon>Echinostomatoidea</taxon>
        <taxon>Echinostomatidae</taxon>
        <taxon>Echinostoma</taxon>
    </lineage>
</organism>
<keyword evidence="1" id="KW-0175">Coiled coil</keyword>
<dbReference type="WBParaSite" id="ECPE_0000215701-mRNA-1">
    <property type="protein sequence ID" value="ECPE_0000215701-mRNA-1"/>
    <property type="gene ID" value="ECPE_0000215701"/>
</dbReference>
<feature type="region of interest" description="Disordered" evidence="2">
    <location>
        <begin position="443"/>
        <end position="516"/>
    </location>
</feature>
<dbReference type="Proteomes" id="UP000272942">
    <property type="component" value="Unassembled WGS sequence"/>
</dbReference>
<feature type="compositionally biased region" description="Basic and acidic residues" evidence="2">
    <location>
        <begin position="462"/>
        <end position="471"/>
    </location>
</feature>
<dbReference type="AlphaFoldDB" id="A0A183A5C2"/>
<reference evidence="3 4" key="2">
    <citation type="submission" date="2018-11" db="EMBL/GenBank/DDBJ databases">
        <authorList>
            <consortium name="Pathogen Informatics"/>
        </authorList>
    </citation>
    <scope>NUCLEOTIDE SEQUENCE [LARGE SCALE GENOMIC DNA]</scope>
    <source>
        <strain evidence="3 4">Egypt</strain>
    </source>
</reference>
<accession>A0A183A5C2</accession>
<dbReference type="EMBL" id="UZAN01039441">
    <property type="protein sequence ID" value="VDP65603.1"/>
    <property type="molecule type" value="Genomic_DNA"/>
</dbReference>
<feature type="coiled-coil region" evidence="1">
    <location>
        <begin position="245"/>
        <end position="272"/>
    </location>
</feature>
<dbReference type="OrthoDB" id="6240001at2759"/>
<protein>
    <submittedName>
        <fullName evidence="5">Alpha-helical coiled-coil rod protein</fullName>
    </submittedName>
</protein>
<feature type="coiled-coil region" evidence="1">
    <location>
        <begin position="94"/>
        <end position="218"/>
    </location>
</feature>
<feature type="compositionally biased region" description="Polar residues" evidence="2">
    <location>
        <begin position="506"/>
        <end position="516"/>
    </location>
</feature>
<evidence type="ECO:0000313" key="5">
    <source>
        <dbReference type="WBParaSite" id="ECPE_0000215701-mRNA-1"/>
    </source>
</evidence>